<protein>
    <submittedName>
        <fullName evidence="2">Glycosyl transferases group 1</fullName>
    </submittedName>
</protein>
<feature type="domain" description="Glycosyl transferase family 1" evidence="1">
    <location>
        <begin position="182"/>
        <end position="291"/>
    </location>
</feature>
<dbReference type="OrthoDB" id="232381at2"/>
<dbReference type="GO" id="GO:0016740">
    <property type="term" value="F:transferase activity"/>
    <property type="evidence" value="ECO:0007669"/>
    <property type="project" value="UniProtKB-KW"/>
</dbReference>
<sequence length="423" mass="48469">MKFVFLTCRLVMGGNETLMIRMARWLISRGHSVAIITAQGGYLEGKMPEDCETFIVGSTNFGAAVVPRWPFPRRVRERIRDADFVMSFSGGGCMFAYHLIRATRSRAKLIAGVFHPNTGTTIGRKHFFDFVFQEGTHDENKLYMNEAMRQIHEHRMDRPLPTSPIWKLPVEVCDSENVFPNRQSGIILSVGRLTQFKGYNLYMPRVLRQLLNEGYDTQWHVIGDDEPNTRELVKEEMIAECKRLGVLDRCTMHGIVPYEELRQHFAKSTVFVGMGTAMLEASACGVPSVCAVVDDMDGLSYGYLWNQPPGCVGERLTSREPNKKVVNLLRNVLNADERSYLEFTEKARASVRQFELEDRMNEFFSICAAAKEGTKPISQSRTLYIANKGQQWIRKRIVSQTQWWKRRLLKSTIENDSKSVMNK</sequence>
<dbReference type="AlphaFoldDB" id="A0A5C5YZY1"/>
<dbReference type="CDD" id="cd03801">
    <property type="entry name" value="GT4_PimA-like"/>
    <property type="match status" value="1"/>
</dbReference>
<organism evidence="2 3">
    <name type="scientific">Novipirellula herctigrandis</name>
    <dbReference type="NCBI Taxonomy" id="2527986"/>
    <lineage>
        <taxon>Bacteria</taxon>
        <taxon>Pseudomonadati</taxon>
        <taxon>Planctomycetota</taxon>
        <taxon>Planctomycetia</taxon>
        <taxon>Pirellulales</taxon>
        <taxon>Pirellulaceae</taxon>
        <taxon>Novipirellula</taxon>
    </lineage>
</organism>
<dbReference type="Gene3D" id="3.40.50.2000">
    <property type="entry name" value="Glycogen Phosphorylase B"/>
    <property type="match status" value="2"/>
</dbReference>
<dbReference type="SUPFAM" id="SSF53756">
    <property type="entry name" value="UDP-Glycosyltransferase/glycogen phosphorylase"/>
    <property type="match status" value="1"/>
</dbReference>
<keyword evidence="2" id="KW-0808">Transferase</keyword>
<dbReference type="Proteomes" id="UP000315010">
    <property type="component" value="Unassembled WGS sequence"/>
</dbReference>
<evidence type="ECO:0000313" key="3">
    <source>
        <dbReference type="Proteomes" id="UP000315010"/>
    </source>
</evidence>
<comment type="caution">
    <text evidence="2">The sequence shown here is derived from an EMBL/GenBank/DDBJ whole genome shotgun (WGS) entry which is preliminary data.</text>
</comment>
<reference evidence="2 3" key="1">
    <citation type="submission" date="2019-02" db="EMBL/GenBank/DDBJ databases">
        <title>Deep-cultivation of Planctomycetes and their phenomic and genomic characterization uncovers novel biology.</title>
        <authorList>
            <person name="Wiegand S."/>
            <person name="Jogler M."/>
            <person name="Boedeker C."/>
            <person name="Pinto D."/>
            <person name="Vollmers J."/>
            <person name="Rivas-Marin E."/>
            <person name="Kohn T."/>
            <person name="Peeters S.H."/>
            <person name="Heuer A."/>
            <person name="Rast P."/>
            <person name="Oberbeckmann S."/>
            <person name="Bunk B."/>
            <person name="Jeske O."/>
            <person name="Meyerdierks A."/>
            <person name="Storesund J.E."/>
            <person name="Kallscheuer N."/>
            <person name="Luecker S."/>
            <person name="Lage O.M."/>
            <person name="Pohl T."/>
            <person name="Merkel B.J."/>
            <person name="Hornburger P."/>
            <person name="Mueller R.-W."/>
            <person name="Bruemmer F."/>
            <person name="Labrenz M."/>
            <person name="Spormann A.M."/>
            <person name="Op Den Camp H."/>
            <person name="Overmann J."/>
            <person name="Amann R."/>
            <person name="Jetten M.S.M."/>
            <person name="Mascher T."/>
            <person name="Medema M.H."/>
            <person name="Devos D.P."/>
            <person name="Kaster A.-K."/>
            <person name="Ovreas L."/>
            <person name="Rohde M."/>
            <person name="Galperin M.Y."/>
            <person name="Jogler C."/>
        </authorList>
    </citation>
    <scope>NUCLEOTIDE SEQUENCE [LARGE SCALE GENOMIC DNA]</scope>
    <source>
        <strain evidence="2 3">CA13</strain>
    </source>
</reference>
<dbReference type="PANTHER" id="PTHR12526:SF630">
    <property type="entry name" value="GLYCOSYLTRANSFERASE"/>
    <property type="match status" value="1"/>
</dbReference>
<keyword evidence="3" id="KW-1185">Reference proteome</keyword>
<accession>A0A5C5YZY1</accession>
<dbReference type="EMBL" id="SJPJ01000001">
    <property type="protein sequence ID" value="TWT80137.1"/>
    <property type="molecule type" value="Genomic_DNA"/>
</dbReference>
<evidence type="ECO:0000313" key="2">
    <source>
        <dbReference type="EMBL" id="TWT80137.1"/>
    </source>
</evidence>
<evidence type="ECO:0000259" key="1">
    <source>
        <dbReference type="Pfam" id="PF00534"/>
    </source>
</evidence>
<gene>
    <name evidence="2" type="ORF">CA13_15500</name>
</gene>
<dbReference type="InterPro" id="IPR001296">
    <property type="entry name" value="Glyco_trans_1"/>
</dbReference>
<dbReference type="RefSeq" id="WP_146395221.1">
    <property type="nucleotide sequence ID" value="NZ_SJPJ01000001.1"/>
</dbReference>
<dbReference type="PANTHER" id="PTHR12526">
    <property type="entry name" value="GLYCOSYLTRANSFERASE"/>
    <property type="match status" value="1"/>
</dbReference>
<proteinExistence type="predicted"/>
<name>A0A5C5YZY1_9BACT</name>
<dbReference type="Pfam" id="PF00534">
    <property type="entry name" value="Glycos_transf_1"/>
    <property type="match status" value="1"/>
</dbReference>